<dbReference type="Pfam" id="PF13443">
    <property type="entry name" value="HTH_26"/>
    <property type="match status" value="1"/>
</dbReference>
<dbReference type="AlphaFoldDB" id="A0A9X8Y9N4"/>
<dbReference type="Proteomes" id="UP000294682">
    <property type="component" value="Unassembled WGS sequence"/>
</dbReference>
<feature type="compositionally biased region" description="Low complexity" evidence="1">
    <location>
        <begin position="81"/>
        <end position="96"/>
    </location>
</feature>
<dbReference type="SUPFAM" id="SSF47413">
    <property type="entry name" value="lambda repressor-like DNA-binding domains"/>
    <property type="match status" value="1"/>
</dbReference>
<dbReference type="Gene3D" id="1.10.260.40">
    <property type="entry name" value="lambda repressor-like DNA-binding domains"/>
    <property type="match status" value="1"/>
</dbReference>
<evidence type="ECO:0000256" key="1">
    <source>
        <dbReference type="SAM" id="MobiDB-lite"/>
    </source>
</evidence>
<proteinExistence type="predicted"/>
<feature type="domain" description="HTH cro/C1-type" evidence="2">
    <location>
        <begin position="18"/>
        <end position="76"/>
    </location>
</feature>
<keyword evidence="4" id="KW-1185">Reference proteome</keyword>
<comment type="caution">
    <text evidence="3">The sequence shown here is derived from an EMBL/GenBank/DDBJ whole genome shotgun (WGS) entry which is preliminary data.</text>
</comment>
<organism evidence="3 4">
    <name type="scientific">Harryflintia acetispora</name>
    <dbReference type="NCBI Taxonomy" id="1849041"/>
    <lineage>
        <taxon>Bacteria</taxon>
        <taxon>Bacillati</taxon>
        <taxon>Bacillota</taxon>
        <taxon>Clostridia</taxon>
        <taxon>Eubacteriales</taxon>
        <taxon>Oscillospiraceae</taxon>
        <taxon>Harryflintia</taxon>
    </lineage>
</organism>
<protein>
    <submittedName>
        <fullName evidence="3">DNA-binding Xre family transcriptional regulator</fullName>
    </submittedName>
</protein>
<name>A0A9X8Y9N4_9FIRM</name>
<dbReference type="GO" id="GO:0003677">
    <property type="term" value="F:DNA binding"/>
    <property type="evidence" value="ECO:0007669"/>
    <property type="project" value="UniProtKB-KW"/>
</dbReference>
<dbReference type="InterPro" id="IPR010982">
    <property type="entry name" value="Lambda_DNA-bd_dom_sf"/>
</dbReference>
<dbReference type="InterPro" id="IPR001387">
    <property type="entry name" value="Cro/C1-type_HTH"/>
</dbReference>
<sequence>MRAYHPGDDCGRIVFDPDEIMRKRGLTDAGLCRRAQIRPEQLRRYRQNKIRFVTLDVAERLCFALECQFTDIFHYLPPAEDSAAGEDSAAAGEQGAPGKQAF</sequence>
<dbReference type="RefSeq" id="WP_132083756.1">
    <property type="nucleotide sequence ID" value="NZ_SLUK01000001.1"/>
</dbReference>
<dbReference type="EMBL" id="SLUK01000001">
    <property type="protein sequence ID" value="TCL45410.1"/>
    <property type="molecule type" value="Genomic_DNA"/>
</dbReference>
<accession>A0A9X8Y9N4</accession>
<evidence type="ECO:0000259" key="2">
    <source>
        <dbReference type="Pfam" id="PF13443"/>
    </source>
</evidence>
<evidence type="ECO:0000313" key="4">
    <source>
        <dbReference type="Proteomes" id="UP000294682"/>
    </source>
</evidence>
<reference evidence="3 4" key="1">
    <citation type="submission" date="2019-03" db="EMBL/GenBank/DDBJ databases">
        <title>Genomic Encyclopedia of Type Strains, Phase IV (KMG-IV): sequencing the most valuable type-strain genomes for metagenomic binning, comparative biology and taxonomic classification.</title>
        <authorList>
            <person name="Goeker M."/>
        </authorList>
    </citation>
    <scope>NUCLEOTIDE SEQUENCE [LARGE SCALE GENOMIC DNA]</scope>
    <source>
        <strain evidence="3 4">DSM 100433</strain>
    </source>
</reference>
<evidence type="ECO:0000313" key="3">
    <source>
        <dbReference type="EMBL" id="TCL45410.1"/>
    </source>
</evidence>
<feature type="region of interest" description="Disordered" evidence="1">
    <location>
        <begin position="81"/>
        <end position="102"/>
    </location>
</feature>
<keyword evidence="3" id="KW-0238">DNA-binding</keyword>
<gene>
    <name evidence="3" type="ORF">EDD78_101393</name>
</gene>